<keyword evidence="4" id="KW-0121">Carboxypeptidase</keyword>
<accession>A0A1W7CX95</accession>
<sequence>MCARDRWLSVPHAGVRTRKGLVRTVRRAVQALRDRRAAWRPAIGSAAAGLVLAAGAVALTGPWDAGQRTAERDHADAAEAQRDHAEAERAVGTVPAAAPVLPPLDGAGTPLSPAAVERALAPLLADPALGEGAAGAVVDIATGTALYASDAGEGRAPASTVKTLTAVAALDALGPDHRLTTEAVWDAERERVVLVGGGDTTLTRDDLRGLARRTARALAERDVEAAGVAYDISRYPREQHHPIGEGNSNIATITPLQLNAGRTDGSASGPAPRTPDPAAEAAAVFAGLLADEGIRGGDGRPGRQTAPEDAQRLAVHRSAPLSVLVERMLTHSDNDLAEAVARTVAVDAGQPADFRGVDRALTARLDALGLPLDGVRLADASGLDRDGRVSAALLTRALALAADPQRPELRPALTGLPVAGFTGTLAGRYDGEGGGAGGGAGLVRAKTGTLTGVNALAGTAVTADGRVLAFAFLASDTREPAAAEAALDAAATRLATCGCR</sequence>
<dbReference type="NCBIfam" id="TIGR00666">
    <property type="entry name" value="PBP4"/>
    <property type="match status" value="1"/>
</dbReference>
<keyword evidence="2" id="KW-0378">Hydrolase</keyword>
<dbReference type="SUPFAM" id="SSF56601">
    <property type="entry name" value="beta-lactamase/transpeptidase-like"/>
    <property type="match status" value="1"/>
</dbReference>
<dbReference type="GO" id="GO:0004185">
    <property type="term" value="F:serine-type carboxypeptidase activity"/>
    <property type="evidence" value="ECO:0007669"/>
    <property type="project" value="InterPro"/>
</dbReference>
<reference evidence="4 5" key="1">
    <citation type="submission" date="2017-05" db="EMBL/GenBank/DDBJ databases">
        <title>Complete genome sequence of Streptomyces sp. SCSIO 03032 revealed the diverse biosynthetic pathways for its bioactive secondary metabolites.</title>
        <authorList>
            <person name="Ma L."/>
            <person name="Zhu Y."/>
            <person name="Zhang W."/>
            <person name="Zhang G."/>
            <person name="Tian X."/>
            <person name="Zhang S."/>
            <person name="Zhang C."/>
        </authorList>
    </citation>
    <scope>NUCLEOTIDE SEQUENCE [LARGE SCALE GENOMIC DNA]</scope>
    <source>
        <strain evidence="4 5">SCSIO 03032</strain>
    </source>
</reference>
<proteinExistence type="inferred from homology"/>
<dbReference type="EMBL" id="CP021121">
    <property type="protein sequence ID" value="ARQ69438.1"/>
    <property type="molecule type" value="Genomic_DNA"/>
</dbReference>
<evidence type="ECO:0000256" key="3">
    <source>
        <dbReference type="SAM" id="Phobius"/>
    </source>
</evidence>
<comment type="similarity">
    <text evidence="1">Belongs to the peptidase S13 family.</text>
</comment>
<dbReference type="InterPro" id="IPR000667">
    <property type="entry name" value="Peptidase_S13"/>
</dbReference>
<evidence type="ECO:0000256" key="2">
    <source>
        <dbReference type="ARBA" id="ARBA00022801"/>
    </source>
</evidence>
<feature type="transmembrane region" description="Helical" evidence="3">
    <location>
        <begin position="42"/>
        <end position="63"/>
    </location>
</feature>
<dbReference type="OrthoDB" id="56883at2"/>
<dbReference type="Pfam" id="PF02113">
    <property type="entry name" value="Peptidase_S13"/>
    <property type="match status" value="2"/>
</dbReference>
<gene>
    <name evidence="4" type="ORF">CAG99_11665</name>
</gene>
<protein>
    <submittedName>
        <fullName evidence="4">D-alanyl-D-alanine carboxypeptidase/D-alanyl-D-alanine-endopeptidase</fullName>
    </submittedName>
</protein>
<dbReference type="InterPro" id="IPR012338">
    <property type="entry name" value="Beta-lactam/transpept-like"/>
</dbReference>
<dbReference type="GO" id="GO:0006508">
    <property type="term" value="P:proteolysis"/>
    <property type="evidence" value="ECO:0007669"/>
    <property type="project" value="InterPro"/>
</dbReference>
<dbReference type="PANTHER" id="PTHR30023">
    <property type="entry name" value="D-ALANYL-D-ALANINE CARBOXYPEPTIDASE"/>
    <property type="match status" value="1"/>
</dbReference>
<keyword evidence="5" id="KW-1185">Reference proteome</keyword>
<dbReference type="PANTHER" id="PTHR30023:SF0">
    <property type="entry name" value="PENICILLIN-SENSITIVE CARBOXYPEPTIDASE A"/>
    <property type="match status" value="1"/>
</dbReference>
<keyword evidence="4" id="KW-0645">Protease</keyword>
<organism evidence="4 5">
    <name type="scientific">Streptomyces marincola</name>
    <dbReference type="NCBI Taxonomy" id="2878388"/>
    <lineage>
        <taxon>Bacteria</taxon>
        <taxon>Bacillati</taxon>
        <taxon>Actinomycetota</taxon>
        <taxon>Actinomycetes</taxon>
        <taxon>Kitasatosporales</taxon>
        <taxon>Streptomycetaceae</taxon>
        <taxon>Streptomyces</taxon>
    </lineage>
</organism>
<dbReference type="Gene3D" id="3.40.710.10">
    <property type="entry name" value="DD-peptidase/beta-lactamase superfamily"/>
    <property type="match status" value="2"/>
</dbReference>
<evidence type="ECO:0000313" key="4">
    <source>
        <dbReference type="EMBL" id="ARQ69438.1"/>
    </source>
</evidence>
<dbReference type="GO" id="GO:0000270">
    <property type="term" value="P:peptidoglycan metabolic process"/>
    <property type="evidence" value="ECO:0007669"/>
    <property type="project" value="TreeGrafter"/>
</dbReference>
<dbReference type="KEGG" id="smao:CAG99_11665"/>
<keyword evidence="3" id="KW-0812">Transmembrane</keyword>
<dbReference type="AlphaFoldDB" id="A0A1W7CX95"/>
<dbReference type="Proteomes" id="UP000194218">
    <property type="component" value="Chromosome"/>
</dbReference>
<evidence type="ECO:0000313" key="5">
    <source>
        <dbReference type="Proteomes" id="UP000194218"/>
    </source>
</evidence>
<name>A0A1W7CX95_9ACTN</name>
<keyword evidence="3" id="KW-1133">Transmembrane helix</keyword>
<evidence type="ECO:0000256" key="1">
    <source>
        <dbReference type="ARBA" id="ARBA00006096"/>
    </source>
</evidence>
<keyword evidence="3" id="KW-0472">Membrane</keyword>
<dbReference type="PRINTS" id="PR00922">
    <property type="entry name" value="DADACBPTASE3"/>
</dbReference>